<evidence type="ECO:0000256" key="1">
    <source>
        <dbReference type="ARBA" id="ARBA00022443"/>
    </source>
</evidence>
<reference evidence="6" key="1">
    <citation type="submission" date="2024-02" db="UniProtKB">
        <authorList>
            <consortium name="WormBaseParasite"/>
        </authorList>
    </citation>
    <scope>IDENTIFICATION</scope>
</reference>
<feature type="compositionally biased region" description="Polar residues" evidence="3">
    <location>
        <begin position="308"/>
        <end position="323"/>
    </location>
</feature>
<feature type="region of interest" description="Disordered" evidence="3">
    <location>
        <begin position="246"/>
        <end position="325"/>
    </location>
</feature>
<dbReference type="SUPFAM" id="SSF50044">
    <property type="entry name" value="SH3-domain"/>
    <property type="match status" value="1"/>
</dbReference>
<evidence type="ECO:0000256" key="3">
    <source>
        <dbReference type="SAM" id="MobiDB-lite"/>
    </source>
</evidence>
<name>A0AAF3J345_9BILA</name>
<evidence type="ECO:0000313" key="6">
    <source>
        <dbReference type="WBParaSite" id="MBELARI_LOCUS13215"/>
    </source>
</evidence>
<evidence type="ECO:0000259" key="4">
    <source>
        <dbReference type="PROSITE" id="PS50002"/>
    </source>
</evidence>
<proteinExistence type="predicted"/>
<protein>
    <submittedName>
        <fullName evidence="6">SH3 domain-containing protein</fullName>
    </submittedName>
</protein>
<dbReference type="WBParaSite" id="MBELARI_LOCUS13215">
    <property type="protein sequence ID" value="MBELARI_LOCUS13215"/>
    <property type="gene ID" value="MBELARI_LOCUS13215"/>
</dbReference>
<keyword evidence="1 2" id="KW-0728">SH3 domain</keyword>
<organism evidence="5 6">
    <name type="scientific">Mesorhabditis belari</name>
    <dbReference type="NCBI Taxonomy" id="2138241"/>
    <lineage>
        <taxon>Eukaryota</taxon>
        <taxon>Metazoa</taxon>
        <taxon>Ecdysozoa</taxon>
        <taxon>Nematoda</taxon>
        <taxon>Chromadorea</taxon>
        <taxon>Rhabditida</taxon>
        <taxon>Rhabditina</taxon>
        <taxon>Rhabditomorpha</taxon>
        <taxon>Rhabditoidea</taxon>
        <taxon>Rhabditidae</taxon>
        <taxon>Mesorhabditinae</taxon>
        <taxon>Mesorhabditis</taxon>
    </lineage>
</organism>
<dbReference type="InterPro" id="IPR027267">
    <property type="entry name" value="AH/BAR_dom_sf"/>
</dbReference>
<feature type="domain" description="SH3" evidence="4">
    <location>
        <begin position="439"/>
        <end position="498"/>
    </location>
</feature>
<sequence length="498" mass="55800">MPFLKSFKAISCLSISDLHLPNRDSVQTLLGGETYHSSMGTQGQSDRLAIAGIQAQLGNHFLPAVKNVAISGNELLRAFQGLQKATENYCGTLGAFARSAKGASPEAEKYGKNLLEISKQFKEVMQHHERSVNKFHEFVIKTNKFSTEEKDKQKDLFGSFQKMEKTLQKNKNQEKLDSFYAEQKGTHVRQQEMRYKFFMDKHEEWFQTYVDLIEYCQEVANKEDERSKEVEQPKAVIAAVTAEVVEEAPKANGHKESESNKTSTRSSSASSIEGVRTRVSTQDDPNSISLISEKQRKSVLVEPKTAAHTLSSTDQSRAQSFVAPSQQNQPIYQNQQNPLAEIAQENVVFTQSRDWELNPPPPIEYRARDPSPVRTRPALQPLQTYAPPAPEPVPQRAPPKFGYQVFPPMTTPVYAAAPATKPTPAPRPAIVPTMFSAHDYGMSLEVNEDFNANGQDQLTVNRGDRVILIKSGNRGWIFIKEQATNRTGWIPAQFASKI</sequence>
<feature type="compositionally biased region" description="Basic and acidic residues" evidence="3">
    <location>
        <begin position="247"/>
        <end position="259"/>
    </location>
</feature>
<dbReference type="InterPro" id="IPR036028">
    <property type="entry name" value="SH3-like_dom_sf"/>
</dbReference>
<dbReference type="Pfam" id="PF00018">
    <property type="entry name" value="SH3_1"/>
    <property type="match status" value="1"/>
</dbReference>
<feature type="compositionally biased region" description="Low complexity" evidence="3">
    <location>
        <begin position="260"/>
        <end position="271"/>
    </location>
</feature>
<keyword evidence="5" id="KW-1185">Reference proteome</keyword>
<dbReference type="Gene3D" id="1.20.1270.60">
    <property type="entry name" value="Arfaptin homology (AH) domain/BAR domain"/>
    <property type="match status" value="1"/>
</dbReference>
<dbReference type="Gene3D" id="2.30.30.40">
    <property type="entry name" value="SH3 Domains"/>
    <property type="match status" value="1"/>
</dbReference>
<dbReference type="Proteomes" id="UP000887575">
    <property type="component" value="Unassembled WGS sequence"/>
</dbReference>
<dbReference type="InterPro" id="IPR001452">
    <property type="entry name" value="SH3_domain"/>
</dbReference>
<dbReference type="PROSITE" id="PS50002">
    <property type="entry name" value="SH3"/>
    <property type="match status" value="1"/>
</dbReference>
<dbReference type="AlphaFoldDB" id="A0AAF3J345"/>
<accession>A0AAF3J345</accession>
<evidence type="ECO:0000256" key="2">
    <source>
        <dbReference type="PROSITE-ProRule" id="PRU00192"/>
    </source>
</evidence>
<feature type="compositionally biased region" description="Polar residues" evidence="3">
    <location>
        <begin position="278"/>
        <end position="292"/>
    </location>
</feature>
<dbReference type="SUPFAM" id="SSF103657">
    <property type="entry name" value="BAR/IMD domain-like"/>
    <property type="match status" value="1"/>
</dbReference>
<evidence type="ECO:0000313" key="5">
    <source>
        <dbReference type="Proteomes" id="UP000887575"/>
    </source>
</evidence>